<feature type="region of interest" description="Disordered" evidence="1">
    <location>
        <begin position="76"/>
        <end position="113"/>
    </location>
</feature>
<organism evidence="2 3">
    <name type="scientific">Lactuca saligna</name>
    <name type="common">Willowleaf lettuce</name>
    <dbReference type="NCBI Taxonomy" id="75948"/>
    <lineage>
        <taxon>Eukaryota</taxon>
        <taxon>Viridiplantae</taxon>
        <taxon>Streptophyta</taxon>
        <taxon>Embryophyta</taxon>
        <taxon>Tracheophyta</taxon>
        <taxon>Spermatophyta</taxon>
        <taxon>Magnoliopsida</taxon>
        <taxon>eudicotyledons</taxon>
        <taxon>Gunneridae</taxon>
        <taxon>Pentapetalae</taxon>
        <taxon>asterids</taxon>
        <taxon>campanulids</taxon>
        <taxon>Asterales</taxon>
        <taxon>Asteraceae</taxon>
        <taxon>Cichorioideae</taxon>
        <taxon>Cichorieae</taxon>
        <taxon>Lactucinae</taxon>
        <taxon>Lactuca</taxon>
    </lineage>
</organism>
<dbReference type="EMBL" id="OX465081">
    <property type="protein sequence ID" value="CAI9284994.1"/>
    <property type="molecule type" value="Genomic_DNA"/>
</dbReference>
<feature type="region of interest" description="Disordered" evidence="1">
    <location>
        <begin position="1"/>
        <end position="50"/>
    </location>
</feature>
<evidence type="ECO:0000313" key="2">
    <source>
        <dbReference type="EMBL" id="CAI9284994.1"/>
    </source>
</evidence>
<name>A0AA36E6D3_LACSI</name>
<sequence length="113" mass="12639">MKMYGPIGISHVSIEHGGDVPDPTYVSNDPRPTFTSKNDRKRPTDEDVSDDVMFEDDNTIVGVTPILTSFNMLQKPSSSKPTYDFGLFSSSEESEEREDAEANKHPYPIVILE</sequence>
<proteinExistence type="predicted"/>
<protein>
    <submittedName>
        <fullName evidence="2">Uncharacterized protein</fullName>
    </submittedName>
</protein>
<evidence type="ECO:0000313" key="3">
    <source>
        <dbReference type="Proteomes" id="UP001177003"/>
    </source>
</evidence>
<keyword evidence="3" id="KW-1185">Reference proteome</keyword>
<dbReference type="Proteomes" id="UP001177003">
    <property type="component" value="Chromosome 5"/>
</dbReference>
<reference evidence="2" key="1">
    <citation type="submission" date="2023-04" db="EMBL/GenBank/DDBJ databases">
        <authorList>
            <person name="Vijverberg K."/>
            <person name="Xiong W."/>
            <person name="Schranz E."/>
        </authorList>
    </citation>
    <scope>NUCLEOTIDE SEQUENCE</scope>
</reference>
<gene>
    <name evidence="2" type="ORF">LSALG_LOCUS24486</name>
</gene>
<accession>A0AA36E6D3</accession>
<dbReference type="AlphaFoldDB" id="A0AA36E6D3"/>
<evidence type="ECO:0000256" key="1">
    <source>
        <dbReference type="SAM" id="MobiDB-lite"/>
    </source>
</evidence>